<dbReference type="GO" id="GO:0005524">
    <property type="term" value="F:ATP binding"/>
    <property type="evidence" value="ECO:0007669"/>
    <property type="project" value="UniProtKB-KW"/>
</dbReference>
<evidence type="ECO:0000256" key="9">
    <source>
        <dbReference type="SAM" id="Phobius"/>
    </source>
</evidence>
<dbReference type="Gene3D" id="1.10.287.130">
    <property type="match status" value="1"/>
</dbReference>
<evidence type="ECO:0000256" key="8">
    <source>
        <dbReference type="ARBA" id="ARBA00023012"/>
    </source>
</evidence>
<keyword evidence="6 11" id="KW-0418">Kinase</keyword>
<evidence type="ECO:0000256" key="4">
    <source>
        <dbReference type="ARBA" id="ARBA00022679"/>
    </source>
</evidence>
<dbReference type="Gene3D" id="3.30.565.10">
    <property type="entry name" value="Histidine kinase-like ATPase, C-terminal domain"/>
    <property type="match status" value="1"/>
</dbReference>
<dbReference type="Proteomes" id="UP000270856">
    <property type="component" value="Unassembled WGS sequence"/>
</dbReference>
<accession>A0A3N4NSF4</accession>
<dbReference type="EC" id="2.7.13.3" evidence="2"/>
<feature type="transmembrane region" description="Helical" evidence="9">
    <location>
        <begin position="156"/>
        <end position="176"/>
    </location>
</feature>
<organism evidence="11 12">
    <name type="scientific">Aureibaculum marinum</name>
    <dbReference type="NCBI Taxonomy" id="2487930"/>
    <lineage>
        <taxon>Bacteria</taxon>
        <taxon>Pseudomonadati</taxon>
        <taxon>Bacteroidota</taxon>
        <taxon>Flavobacteriia</taxon>
        <taxon>Flavobacteriales</taxon>
        <taxon>Flavobacteriaceae</taxon>
        <taxon>Aureibaculum</taxon>
    </lineage>
</organism>
<dbReference type="InterPro" id="IPR003661">
    <property type="entry name" value="HisK_dim/P_dom"/>
</dbReference>
<evidence type="ECO:0000313" key="12">
    <source>
        <dbReference type="Proteomes" id="UP000270856"/>
    </source>
</evidence>
<reference evidence="11 12" key="1">
    <citation type="submission" date="2018-11" db="EMBL/GenBank/DDBJ databases">
        <title>Aureibaculum marinum gen. nov., sp. nov., a member of the family Flavobacteriaceae isolated from the Bohai Sea.</title>
        <authorList>
            <person name="Ji X."/>
        </authorList>
    </citation>
    <scope>NUCLEOTIDE SEQUENCE [LARGE SCALE GENOMIC DNA]</scope>
    <source>
        <strain evidence="11 12">BH-SD17</strain>
    </source>
</reference>
<evidence type="ECO:0000256" key="7">
    <source>
        <dbReference type="ARBA" id="ARBA00022840"/>
    </source>
</evidence>
<dbReference type="OrthoDB" id="9815750at2"/>
<evidence type="ECO:0000256" key="6">
    <source>
        <dbReference type="ARBA" id="ARBA00022777"/>
    </source>
</evidence>
<dbReference type="InterPro" id="IPR003594">
    <property type="entry name" value="HATPase_dom"/>
</dbReference>
<gene>
    <name evidence="11" type="ORF">EGM88_11155</name>
</gene>
<dbReference type="PRINTS" id="PR00344">
    <property type="entry name" value="BCTRLSENSOR"/>
</dbReference>
<keyword evidence="9" id="KW-0472">Membrane</keyword>
<dbReference type="InterPro" id="IPR036097">
    <property type="entry name" value="HisK_dim/P_sf"/>
</dbReference>
<sequence length="397" mass="45698">MNLPFSKNIIRWILISAAFLLVALILWNTNTFFKNFKQEERTKMEILASAYKNASGISNLDADFSLENKIIQSNSNIPMIYTTENNVIKGWANLDVEDTHTSYNDLPDKDRMYLSNQLAEMQKENNQLAVTYESLKGPVTDYIYYRNSDLLYKLRYYPLALLLILFLFGVVIYLVFKSTKVAEQNKLWAGMAKETAHQIGTPLSSLLGWVEILRMDNTDENTVMEIEKDIERLNTIANRFSKIGSVPKLTRHNIVLETKKSFDYYSSRSSKLIDYHFDTNEDEKIYAMINQQLFSWVIENLVKNAIDAMEGKGTLRIKVFSKDGKYVQVQVTDTGKGIPKNQYRKVFEPGFTTKRRGWGLGLSLTKRIMEDYHDGKIIVEKSEVGVGTTMSVLLKEL</sequence>
<evidence type="ECO:0000256" key="3">
    <source>
        <dbReference type="ARBA" id="ARBA00022553"/>
    </source>
</evidence>
<comment type="catalytic activity">
    <reaction evidence="1">
        <text>ATP + protein L-histidine = ADP + protein N-phospho-L-histidine.</text>
        <dbReference type="EC" id="2.7.13.3"/>
    </reaction>
</comment>
<dbReference type="SUPFAM" id="SSF47384">
    <property type="entry name" value="Homodimeric domain of signal transducing histidine kinase"/>
    <property type="match status" value="1"/>
</dbReference>
<keyword evidence="9" id="KW-1133">Transmembrane helix</keyword>
<dbReference type="InterPro" id="IPR005467">
    <property type="entry name" value="His_kinase_dom"/>
</dbReference>
<evidence type="ECO:0000313" key="11">
    <source>
        <dbReference type="EMBL" id="RPD96016.1"/>
    </source>
</evidence>
<dbReference type="InterPro" id="IPR036890">
    <property type="entry name" value="HATPase_C_sf"/>
</dbReference>
<keyword evidence="9" id="KW-0812">Transmembrane</keyword>
<evidence type="ECO:0000256" key="2">
    <source>
        <dbReference type="ARBA" id="ARBA00012438"/>
    </source>
</evidence>
<dbReference type="EMBL" id="RPFJ01000014">
    <property type="protein sequence ID" value="RPD96016.1"/>
    <property type="molecule type" value="Genomic_DNA"/>
</dbReference>
<keyword evidence="4" id="KW-0808">Transferase</keyword>
<protein>
    <recommendedName>
        <fullName evidence="2">histidine kinase</fullName>
        <ecNumber evidence="2">2.7.13.3</ecNumber>
    </recommendedName>
</protein>
<dbReference type="InterPro" id="IPR004358">
    <property type="entry name" value="Sig_transdc_His_kin-like_C"/>
</dbReference>
<dbReference type="CDD" id="cd00082">
    <property type="entry name" value="HisKA"/>
    <property type="match status" value="1"/>
</dbReference>
<keyword evidence="8" id="KW-0902">Two-component regulatory system</keyword>
<evidence type="ECO:0000256" key="5">
    <source>
        <dbReference type="ARBA" id="ARBA00022741"/>
    </source>
</evidence>
<dbReference type="PROSITE" id="PS50109">
    <property type="entry name" value="HIS_KIN"/>
    <property type="match status" value="1"/>
</dbReference>
<dbReference type="GO" id="GO:0000155">
    <property type="term" value="F:phosphorelay sensor kinase activity"/>
    <property type="evidence" value="ECO:0007669"/>
    <property type="project" value="InterPro"/>
</dbReference>
<keyword evidence="7" id="KW-0067">ATP-binding</keyword>
<dbReference type="RefSeq" id="WP_123898365.1">
    <property type="nucleotide sequence ID" value="NZ_RPFJ01000014.1"/>
</dbReference>
<feature type="domain" description="Histidine kinase" evidence="10">
    <location>
        <begin position="194"/>
        <end position="397"/>
    </location>
</feature>
<comment type="caution">
    <text evidence="11">The sequence shown here is derived from an EMBL/GenBank/DDBJ whole genome shotgun (WGS) entry which is preliminary data.</text>
</comment>
<dbReference type="SUPFAM" id="SSF55874">
    <property type="entry name" value="ATPase domain of HSP90 chaperone/DNA topoisomerase II/histidine kinase"/>
    <property type="match status" value="1"/>
</dbReference>
<evidence type="ECO:0000259" key="10">
    <source>
        <dbReference type="PROSITE" id="PS50109"/>
    </source>
</evidence>
<name>A0A3N4NSF4_9FLAO</name>
<dbReference type="PANTHER" id="PTHR43065:SF46">
    <property type="entry name" value="C4-DICARBOXYLATE TRANSPORT SENSOR PROTEIN DCTB"/>
    <property type="match status" value="1"/>
</dbReference>
<dbReference type="PANTHER" id="PTHR43065">
    <property type="entry name" value="SENSOR HISTIDINE KINASE"/>
    <property type="match status" value="1"/>
</dbReference>
<evidence type="ECO:0000256" key="1">
    <source>
        <dbReference type="ARBA" id="ARBA00000085"/>
    </source>
</evidence>
<keyword evidence="12" id="KW-1185">Reference proteome</keyword>
<keyword evidence="5" id="KW-0547">Nucleotide-binding</keyword>
<feature type="transmembrane region" description="Helical" evidence="9">
    <location>
        <begin position="12"/>
        <end position="33"/>
    </location>
</feature>
<dbReference type="Pfam" id="PF02518">
    <property type="entry name" value="HATPase_c"/>
    <property type="match status" value="1"/>
</dbReference>
<dbReference type="SMART" id="SM00387">
    <property type="entry name" value="HATPase_c"/>
    <property type="match status" value="1"/>
</dbReference>
<proteinExistence type="predicted"/>
<keyword evidence="3" id="KW-0597">Phosphoprotein</keyword>
<dbReference type="AlphaFoldDB" id="A0A3N4NSF4"/>